<sequence length="83" mass="9880">MELKEMYDHLRTTDEKRYNEFRAKLVLANCLNRFERTICKPGFDLRRVDFWIAECMIEFLGFTPDNFRTNSFPVSGQLLGIPN</sequence>
<evidence type="ECO:0000313" key="2">
    <source>
        <dbReference type="Proteomes" id="UP001596106"/>
    </source>
</evidence>
<organism evidence="1 2">
    <name type="scientific">Larkinella bovis</name>
    <dbReference type="NCBI Taxonomy" id="683041"/>
    <lineage>
        <taxon>Bacteria</taxon>
        <taxon>Pseudomonadati</taxon>
        <taxon>Bacteroidota</taxon>
        <taxon>Cytophagia</taxon>
        <taxon>Cytophagales</taxon>
        <taxon>Spirosomataceae</taxon>
        <taxon>Larkinella</taxon>
    </lineage>
</organism>
<name>A0ABW0ILC3_9BACT</name>
<dbReference type="RefSeq" id="WP_379851332.1">
    <property type="nucleotide sequence ID" value="NZ_JBHSMA010000021.1"/>
</dbReference>
<gene>
    <name evidence="1" type="ORF">ACFPMF_27600</name>
</gene>
<keyword evidence="2" id="KW-1185">Reference proteome</keyword>
<evidence type="ECO:0000313" key="1">
    <source>
        <dbReference type="EMBL" id="MFC5413118.1"/>
    </source>
</evidence>
<protein>
    <submittedName>
        <fullName evidence="1">Uncharacterized protein</fullName>
    </submittedName>
</protein>
<accession>A0ABW0ILC3</accession>
<dbReference type="Proteomes" id="UP001596106">
    <property type="component" value="Unassembled WGS sequence"/>
</dbReference>
<proteinExistence type="predicted"/>
<comment type="caution">
    <text evidence="1">The sequence shown here is derived from an EMBL/GenBank/DDBJ whole genome shotgun (WGS) entry which is preliminary data.</text>
</comment>
<dbReference type="EMBL" id="JBHSMA010000021">
    <property type="protein sequence ID" value="MFC5413118.1"/>
    <property type="molecule type" value="Genomic_DNA"/>
</dbReference>
<reference evidence="2" key="1">
    <citation type="journal article" date="2019" name="Int. J. Syst. Evol. Microbiol.">
        <title>The Global Catalogue of Microorganisms (GCM) 10K type strain sequencing project: providing services to taxonomists for standard genome sequencing and annotation.</title>
        <authorList>
            <consortium name="The Broad Institute Genomics Platform"/>
            <consortium name="The Broad Institute Genome Sequencing Center for Infectious Disease"/>
            <person name="Wu L."/>
            <person name="Ma J."/>
        </authorList>
    </citation>
    <scope>NUCLEOTIDE SEQUENCE [LARGE SCALE GENOMIC DNA]</scope>
    <source>
        <strain evidence="2">CCUG 55250</strain>
    </source>
</reference>